<reference evidence="7" key="1">
    <citation type="submission" date="2018-06" db="EMBL/GenBank/DDBJ databases">
        <authorList>
            <person name="Zhirakovskaya E."/>
        </authorList>
    </citation>
    <scope>NUCLEOTIDE SEQUENCE</scope>
</reference>
<evidence type="ECO:0000256" key="5">
    <source>
        <dbReference type="SAM" id="Phobius"/>
    </source>
</evidence>
<evidence type="ECO:0000256" key="1">
    <source>
        <dbReference type="ARBA" id="ARBA00004370"/>
    </source>
</evidence>
<dbReference type="GO" id="GO:0016020">
    <property type="term" value="C:membrane"/>
    <property type="evidence" value="ECO:0007669"/>
    <property type="project" value="UniProtKB-SubCell"/>
</dbReference>
<evidence type="ECO:0000313" key="7">
    <source>
        <dbReference type="EMBL" id="VAV94369.1"/>
    </source>
</evidence>
<dbReference type="Pfam" id="PF04116">
    <property type="entry name" value="FA_hydroxylase"/>
    <property type="match status" value="1"/>
</dbReference>
<dbReference type="AlphaFoldDB" id="A0A3B0RR73"/>
<accession>A0A3B0RR73</accession>
<evidence type="ECO:0000256" key="3">
    <source>
        <dbReference type="ARBA" id="ARBA00022989"/>
    </source>
</evidence>
<organism evidence="7">
    <name type="scientific">hydrothermal vent metagenome</name>
    <dbReference type="NCBI Taxonomy" id="652676"/>
    <lineage>
        <taxon>unclassified sequences</taxon>
        <taxon>metagenomes</taxon>
        <taxon>ecological metagenomes</taxon>
    </lineage>
</organism>
<sequence length="272" mass="31266">MEFLDWFIGAVARRAPTSIQIEGIRYLVGTVGVFLLIWVVLEKRLRARKIRKPTPRARQIRRELAYSALTIFIFMLMGVFVFEGAANGVFKFYSDVGTYGWGYLVFSIVALALFHDAYFYWTHRLIHHPKLFGIFHVVHHRSHNPTPFTAYSFNPGEAAINFMVIPLFAFLVPVHDIATLIYMWLMIVRNALGHSGYELMSKGWTRHPVLGLSTTITHHDMHHEKITGNYGLYFTWWDRLMGTEHSDYFERFDKAVGAEAPKPSSALPAPSS</sequence>
<dbReference type="PANTHER" id="PTHR11863">
    <property type="entry name" value="STEROL DESATURASE"/>
    <property type="match status" value="1"/>
</dbReference>
<protein>
    <submittedName>
        <fullName evidence="7">Sterol desaturase family protein</fullName>
    </submittedName>
</protein>
<dbReference type="InterPro" id="IPR050307">
    <property type="entry name" value="Sterol_Desaturase_Related"/>
</dbReference>
<comment type="subcellular location">
    <subcellularLocation>
        <location evidence="1">Membrane</location>
    </subcellularLocation>
</comment>
<keyword evidence="4 5" id="KW-0472">Membrane</keyword>
<feature type="transmembrane region" description="Helical" evidence="5">
    <location>
        <begin position="162"/>
        <end position="185"/>
    </location>
</feature>
<name>A0A3B0RR73_9ZZZZ</name>
<feature type="transmembrane region" description="Helical" evidence="5">
    <location>
        <begin position="23"/>
        <end position="42"/>
    </location>
</feature>
<dbReference type="GO" id="GO:0005506">
    <property type="term" value="F:iron ion binding"/>
    <property type="evidence" value="ECO:0007669"/>
    <property type="project" value="InterPro"/>
</dbReference>
<dbReference type="GO" id="GO:0008610">
    <property type="term" value="P:lipid biosynthetic process"/>
    <property type="evidence" value="ECO:0007669"/>
    <property type="project" value="InterPro"/>
</dbReference>
<dbReference type="EMBL" id="UOEH01000138">
    <property type="protein sequence ID" value="VAV94369.1"/>
    <property type="molecule type" value="Genomic_DNA"/>
</dbReference>
<keyword evidence="3 5" id="KW-1133">Transmembrane helix</keyword>
<feature type="transmembrane region" description="Helical" evidence="5">
    <location>
        <begin position="63"/>
        <end position="81"/>
    </location>
</feature>
<proteinExistence type="predicted"/>
<evidence type="ECO:0000256" key="2">
    <source>
        <dbReference type="ARBA" id="ARBA00022692"/>
    </source>
</evidence>
<evidence type="ECO:0000256" key="4">
    <source>
        <dbReference type="ARBA" id="ARBA00023136"/>
    </source>
</evidence>
<feature type="transmembrane region" description="Helical" evidence="5">
    <location>
        <begin position="101"/>
        <end position="121"/>
    </location>
</feature>
<keyword evidence="2 5" id="KW-0812">Transmembrane</keyword>
<dbReference type="InterPro" id="IPR006694">
    <property type="entry name" value="Fatty_acid_hydroxylase"/>
</dbReference>
<evidence type="ECO:0000259" key="6">
    <source>
        <dbReference type="Pfam" id="PF04116"/>
    </source>
</evidence>
<gene>
    <name evidence="7" type="ORF">MNBD_ALPHA05-1651</name>
</gene>
<feature type="domain" description="Fatty acid hydroxylase" evidence="6">
    <location>
        <begin position="109"/>
        <end position="243"/>
    </location>
</feature>
<dbReference type="GO" id="GO:0016491">
    <property type="term" value="F:oxidoreductase activity"/>
    <property type="evidence" value="ECO:0007669"/>
    <property type="project" value="InterPro"/>
</dbReference>